<dbReference type="UniPathway" id="UPA00276">
    <property type="reaction ID" value="UER00406"/>
</dbReference>
<evidence type="ECO:0000256" key="5">
    <source>
        <dbReference type="ARBA" id="ARBA00022679"/>
    </source>
</evidence>
<organism evidence="9 10">
    <name type="scientific">Aquilegia coerulea</name>
    <name type="common">Rocky mountain columbine</name>
    <dbReference type="NCBI Taxonomy" id="218851"/>
    <lineage>
        <taxon>Eukaryota</taxon>
        <taxon>Viridiplantae</taxon>
        <taxon>Streptophyta</taxon>
        <taxon>Embryophyta</taxon>
        <taxon>Tracheophyta</taxon>
        <taxon>Spermatophyta</taxon>
        <taxon>Magnoliopsida</taxon>
        <taxon>Ranunculales</taxon>
        <taxon>Ranunculaceae</taxon>
        <taxon>Thalictroideae</taxon>
        <taxon>Aquilegia</taxon>
    </lineage>
</organism>
<sequence>MSCSNNTITTNNSSCNGDTKILAVILDLDGTLLNTEKATKDILKEFLERYGKVVDRDKEDKRLGMMHMESVTSIVRDYDLPLTPDQFSKEIMPLYHQKWPLAKPLPGANRLLVHLHKHRVPFALASNSITRNIEKKISHQHGWKESFSTVLGSDQVNFGKPSPDIFLEAAKRMGIDAAHCLVIEDSVIGVMAAKAAGMKVVAVPSLKAQTDRYSIADYVLHSLLEFRPELWGLPAFEDWVGNALPIEPMYVTGQVRMGLLCEVADDGPNALPDQVSGIYFGWAKLSTHGIFKVVVGIGWQQDSCTVNRIIKPYLIGAFDKYISGQQLEMVLVGYIRGLIHEAREMDLNVLEEDKLFASEALDHPMFAHDMNNSFVDEAALVKDKCNL</sequence>
<dbReference type="GO" id="GO:0043136">
    <property type="term" value="F:sn-glycerol 3-phosphatase activity"/>
    <property type="evidence" value="ECO:0007669"/>
    <property type="project" value="TreeGrafter"/>
</dbReference>
<dbReference type="InterPro" id="IPR023214">
    <property type="entry name" value="HAD_sf"/>
</dbReference>
<dbReference type="PANTHER" id="PTHR18901">
    <property type="entry name" value="2-DEOXYGLUCOSE-6-PHOSPHATE PHOSPHATASE 2"/>
    <property type="match status" value="1"/>
</dbReference>
<dbReference type="InterPro" id="IPR041492">
    <property type="entry name" value="HAD_2"/>
</dbReference>
<evidence type="ECO:0000259" key="8">
    <source>
        <dbReference type="Pfam" id="PF01687"/>
    </source>
</evidence>
<keyword evidence="4" id="KW-0288">FMN</keyword>
<proteinExistence type="predicted"/>
<dbReference type="EMBL" id="KZ305038">
    <property type="protein sequence ID" value="PIA42232.1"/>
    <property type="molecule type" value="Genomic_DNA"/>
</dbReference>
<gene>
    <name evidence="9" type="ORF">AQUCO_02100243v1</name>
</gene>
<feature type="domain" description="Riboflavin kinase" evidence="8">
    <location>
        <begin position="275"/>
        <end position="337"/>
    </location>
</feature>
<dbReference type="GO" id="GO:0006114">
    <property type="term" value="P:glycerol biosynthetic process"/>
    <property type="evidence" value="ECO:0007669"/>
    <property type="project" value="TreeGrafter"/>
</dbReference>
<dbReference type="PANTHER" id="PTHR18901:SF44">
    <property type="entry name" value="OS01G0757900 PROTEIN"/>
    <property type="match status" value="1"/>
</dbReference>
<dbReference type="InterPro" id="IPR015865">
    <property type="entry name" value="Riboflavin_kinase_bac/euk"/>
</dbReference>
<dbReference type="OrthoDB" id="276388at2759"/>
<dbReference type="Gene3D" id="1.10.150.240">
    <property type="entry name" value="Putative phosphatase, domain 2"/>
    <property type="match status" value="1"/>
</dbReference>
<evidence type="ECO:0000313" key="10">
    <source>
        <dbReference type="Proteomes" id="UP000230069"/>
    </source>
</evidence>
<dbReference type="SFLD" id="SFLDG01129">
    <property type="entry name" value="C1.5:_HAD__Beta-PGM__Phosphata"/>
    <property type="match status" value="1"/>
</dbReference>
<keyword evidence="7" id="KW-0067">ATP-binding</keyword>
<evidence type="ECO:0000256" key="7">
    <source>
        <dbReference type="ARBA" id="ARBA00022840"/>
    </source>
</evidence>
<dbReference type="InterPro" id="IPR023198">
    <property type="entry name" value="PGP-like_dom2"/>
</dbReference>
<dbReference type="STRING" id="218851.A0A2G5DFD5"/>
<protein>
    <recommendedName>
        <fullName evidence="2">riboflavin kinase</fullName>
        <ecNumber evidence="2">2.7.1.26</ecNumber>
    </recommendedName>
</protein>
<dbReference type="GO" id="GO:0009398">
    <property type="term" value="P:FMN biosynthetic process"/>
    <property type="evidence" value="ECO:0007669"/>
    <property type="project" value="UniProtKB-UniPathway"/>
</dbReference>
<comment type="pathway">
    <text evidence="1">Cofactor biosynthesis; FMN biosynthesis; FMN from riboflavin (ATP route): step 1/1.</text>
</comment>
<dbReference type="Pfam" id="PF01687">
    <property type="entry name" value="Flavokinase"/>
    <property type="match status" value="1"/>
</dbReference>
<evidence type="ECO:0000313" key="9">
    <source>
        <dbReference type="EMBL" id="PIA42231.1"/>
    </source>
</evidence>
<dbReference type="EMBL" id="KZ305038">
    <property type="protein sequence ID" value="PIA42231.1"/>
    <property type="molecule type" value="Genomic_DNA"/>
</dbReference>
<dbReference type="Pfam" id="PF13419">
    <property type="entry name" value="HAD_2"/>
    <property type="match status" value="1"/>
</dbReference>
<dbReference type="PRINTS" id="PR00413">
    <property type="entry name" value="HADHALOGNASE"/>
</dbReference>
<accession>A0A2G5DFD5</accession>
<dbReference type="InterPro" id="IPR006439">
    <property type="entry name" value="HAD-SF_hydro_IA"/>
</dbReference>
<dbReference type="NCBIfam" id="TIGR01509">
    <property type="entry name" value="HAD-SF-IA-v3"/>
    <property type="match status" value="1"/>
</dbReference>
<evidence type="ECO:0000256" key="4">
    <source>
        <dbReference type="ARBA" id="ARBA00022643"/>
    </source>
</evidence>
<evidence type="ECO:0000256" key="3">
    <source>
        <dbReference type="ARBA" id="ARBA00022630"/>
    </source>
</evidence>
<dbReference type="EC" id="2.7.1.26" evidence="2"/>
<dbReference type="SFLD" id="SFLDS00003">
    <property type="entry name" value="Haloacid_Dehalogenase"/>
    <property type="match status" value="1"/>
</dbReference>
<dbReference type="FunFam" id="3.40.50.1000:FF:000119">
    <property type="entry name" value="Bifunctional riboflavin kinase/FMN phosphatase"/>
    <property type="match status" value="1"/>
</dbReference>
<dbReference type="Gene3D" id="2.40.30.30">
    <property type="entry name" value="Riboflavin kinase-like"/>
    <property type="match status" value="1"/>
</dbReference>
<dbReference type="InterPro" id="IPR036412">
    <property type="entry name" value="HAD-like_sf"/>
</dbReference>
<dbReference type="InterPro" id="IPR023465">
    <property type="entry name" value="Riboflavin_kinase_dom_sf"/>
</dbReference>
<name>A0A2G5DFD5_AQUCA</name>
<dbReference type="GO" id="GO:0009231">
    <property type="term" value="P:riboflavin biosynthetic process"/>
    <property type="evidence" value="ECO:0007669"/>
    <property type="project" value="InterPro"/>
</dbReference>
<keyword evidence="3" id="KW-0285">Flavoprotein</keyword>
<dbReference type="GO" id="GO:0005524">
    <property type="term" value="F:ATP binding"/>
    <property type="evidence" value="ECO:0007669"/>
    <property type="project" value="UniProtKB-KW"/>
</dbReference>
<dbReference type="SFLD" id="SFLDG01135">
    <property type="entry name" value="C1.5.6:_HAD__Beta-PGM__Phospha"/>
    <property type="match status" value="1"/>
</dbReference>
<dbReference type="PROSITE" id="PS01228">
    <property type="entry name" value="COF_1"/>
    <property type="match status" value="1"/>
</dbReference>
<dbReference type="AlphaFoldDB" id="A0A2G5DFD5"/>
<dbReference type="FunFam" id="1.10.150.240:FF:000001">
    <property type="entry name" value="Haloacid dehalogenase-like hydrolase domain"/>
    <property type="match status" value="1"/>
</dbReference>
<dbReference type="GO" id="GO:0008531">
    <property type="term" value="F:riboflavin kinase activity"/>
    <property type="evidence" value="ECO:0007669"/>
    <property type="project" value="UniProtKB-EC"/>
</dbReference>
<dbReference type="Gene3D" id="3.40.50.1000">
    <property type="entry name" value="HAD superfamily/HAD-like"/>
    <property type="match status" value="1"/>
</dbReference>
<evidence type="ECO:0000256" key="6">
    <source>
        <dbReference type="ARBA" id="ARBA00022741"/>
    </source>
</evidence>
<keyword evidence="10" id="KW-1185">Reference proteome</keyword>
<keyword evidence="5" id="KW-0808">Transferase</keyword>
<dbReference type="Proteomes" id="UP000230069">
    <property type="component" value="Unassembled WGS sequence"/>
</dbReference>
<dbReference type="SUPFAM" id="SSF82114">
    <property type="entry name" value="Riboflavin kinase-like"/>
    <property type="match status" value="1"/>
</dbReference>
<dbReference type="SUPFAM" id="SSF56784">
    <property type="entry name" value="HAD-like"/>
    <property type="match status" value="1"/>
</dbReference>
<evidence type="ECO:0000256" key="2">
    <source>
        <dbReference type="ARBA" id="ARBA00012105"/>
    </source>
</evidence>
<keyword evidence="6" id="KW-0547">Nucleotide-binding</keyword>
<evidence type="ECO:0000256" key="1">
    <source>
        <dbReference type="ARBA" id="ARBA00005201"/>
    </source>
</evidence>
<reference evidence="9 10" key="1">
    <citation type="submission" date="2017-09" db="EMBL/GenBank/DDBJ databases">
        <title>WGS assembly of Aquilegia coerulea Goldsmith.</title>
        <authorList>
            <person name="Hodges S."/>
            <person name="Kramer E."/>
            <person name="Nordborg M."/>
            <person name="Tomkins J."/>
            <person name="Borevitz J."/>
            <person name="Derieg N."/>
            <person name="Yan J."/>
            <person name="Mihaltcheva S."/>
            <person name="Hayes R.D."/>
            <person name="Rokhsar D."/>
        </authorList>
    </citation>
    <scope>NUCLEOTIDE SEQUENCE [LARGE SCALE GENOMIC DNA]</scope>
    <source>
        <strain evidence="10">cv. Goldsmith</strain>
    </source>
</reference>